<sequence>MSETMSPRRRVCCQFELIKGSTAMVRTKAAPALLRAMRTSRKWINAKQFALLKGKCDFCVLVGGGQEKATKSEQHDNGV</sequence>
<protein>
    <submittedName>
        <fullName evidence="1">Uncharacterized protein</fullName>
    </submittedName>
</protein>
<organism evidence="1 2">
    <name type="scientific">Steinernema carpocapsae</name>
    <name type="common">Entomopathogenic nematode</name>
    <dbReference type="NCBI Taxonomy" id="34508"/>
    <lineage>
        <taxon>Eukaryota</taxon>
        <taxon>Metazoa</taxon>
        <taxon>Ecdysozoa</taxon>
        <taxon>Nematoda</taxon>
        <taxon>Chromadorea</taxon>
        <taxon>Rhabditida</taxon>
        <taxon>Tylenchina</taxon>
        <taxon>Panagrolaimomorpha</taxon>
        <taxon>Strongyloidoidea</taxon>
        <taxon>Steinernematidae</taxon>
        <taxon>Steinernema</taxon>
    </lineage>
</organism>
<reference evidence="1 2" key="1">
    <citation type="journal article" date="2015" name="Genome Biol.">
        <title>Comparative genomics of Steinernema reveals deeply conserved gene regulatory networks.</title>
        <authorList>
            <person name="Dillman A.R."/>
            <person name="Macchietto M."/>
            <person name="Porter C.F."/>
            <person name="Rogers A."/>
            <person name="Williams B."/>
            <person name="Antoshechkin I."/>
            <person name="Lee M.M."/>
            <person name="Goodwin Z."/>
            <person name="Lu X."/>
            <person name="Lewis E.E."/>
            <person name="Goodrich-Blair H."/>
            <person name="Stock S.P."/>
            <person name="Adams B.J."/>
            <person name="Sternberg P.W."/>
            <person name="Mortazavi A."/>
        </authorList>
    </citation>
    <scope>NUCLEOTIDE SEQUENCE [LARGE SCALE GENOMIC DNA]</scope>
    <source>
        <strain evidence="1 2">ALL</strain>
    </source>
</reference>
<keyword evidence="2" id="KW-1185">Reference proteome</keyword>
<evidence type="ECO:0000313" key="2">
    <source>
        <dbReference type="Proteomes" id="UP000298663"/>
    </source>
</evidence>
<reference evidence="1 2" key="2">
    <citation type="journal article" date="2019" name="G3 (Bethesda)">
        <title>Hybrid Assembly of the Genome of the Entomopathogenic Nematode Steinernema carpocapsae Identifies the X-Chromosome.</title>
        <authorList>
            <person name="Serra L."/>
            <person name="Macchietto M."/>
            <person name="Macias-Munoz A."/>
            <person name="McGill C.J."/>
            <person name="Rodriguez I.M."/>
            <person name="Rodriguez B."/>
            <person name="Murad R."/>
            <person name="Mortazavi A."/>
        </authorList>
    </citation>
    <scope>NUCLEOTIDE SEQUENCE [LARGE SCALE GENOMIC DNA]</scope>
    <source>
        <strain evidence="1 2">ALL</strain>
    </source>
</reference>
<dbReference type="AlphaFoldDB" id="A0A4U8UPM7"/>
<comment type="caution">
    <text evidence="1">The sequence shown here is derived from an EMBL/GenBank/DDBJ whole genome shotgun (WGS) entry which is preliminary data.</text>
</comment>
<accession>A0A4U8UPM7</accession>
<dbReference type="Proteomes" id="UP000298663">
    <property type="component" value="Unassembled WGS sequence"/>
</dbReference>
<dbReference type="EMBL" id="AZBU02000001">
    <property type="protein sequence ID" value="TMS34956.1"/>
    <property type="molecule type" value="Genomic_DNA"/>
</dbReference>
<gene>
    <name evidence="1" type="ORF">L596_002449</name>
</gene>
<evidence type="ECO:0000313" key="1">
    <source>
        <dbReference type="EMBL" id="TMS34956.1"/>
    </source>
</evidence>
<name>A0A4U8UPM7_STECR</name>
<proteinExistence type="predicted"/>